<organism evidence="2 3">
    <name type="scientific">Stieleria varia</name>
    <dbReference type="NCBI Taxonomy" id="2528005"/>
    <lineage>
        <taxon>Bacteria</taxon>
        <taxon>Pseudomonadati</taxon>
        <taxon>Planctomycetota</taxon>
        <taxon>Planctomycetia</taxon>
        <taxon>Pirellulales</taxon>
        <taxon>Pirellulaceae</taxon>
        <taxon>Stieleria</taxon>
    </lineage>
</organism>
<dbReference type="InterPro" id="IPR019290">
    <property type="entry name" value="GlycosylTrfase-like_prok"/>
</dbReference>
<name>A0A5C6B222_9BACT</name>
<dbReference type="SUPFAM" id="SSF53448">
    <property type="entry name" value="Nucleotide-diphospho-sugar transferases"/>
    <property type="match status" value="1"/>
</dbReference>
<evidence type="ECO:0000313" key="2">
    <source>
        <dbReference type="EMBL" id="TWU05958.1"/>
    </source>
</evidence>
<sequence>MDGISLNSLRQRIGCWLHERWKTELVLNAPSVANQFGLSWLDLCNRSERLVKDTVTGGRYCDWQDSSKLTVTRLFPRVSQRLFHHCNNLFPISFTEQDPTKGTPLLSFVVGVRGLNRAAQFEASISSMLSQLGIPTEVIVVEQGTKSEYAHRIPAGVRHKLLLLKEESLPYNRSWGLNVGVRMARGRYVALMDADMLIPEDFACECVRVLDKGLEAIRPVRFIFYLSREDSAIVQRTRTVDAVEHIECVVHNAPNPIVIQRDAYLRIGGHDESFYGWGGEDNEFIDRMRTLKIGESGFLPIAHLWHETASRDADVGNFLSQKRLLAPKVRIEKLAHTNFGSEAPQHDWCRP</sequence>
<dbReference type="Gene3D" id="3.90.550.10">
    <property type="entry name" value="Spore Coat Polysaccharide Biosynthesis Protein SpsA, Chain A"/>
    <property type="match status" value="1"/>
</dbReference>
<dbReference type="InterPro" id="IPR029044">
    <property type="entry name" value="Nucleotide-diphossugar_trans"/>
</dbReference>
<protein>
    <submittedName>
        <fullName evidence="2">Glycosyl transferase family 2</fullName>
    </submittedName>
</protein>
<dbReference type="Proteomes" id="UP000320176">
    <property type="component" value="Unassembled WGS sequence"/>
</dbReference>
<dbReference type="Pfam" id="PF10111">
    <property type="entry name" value="Glyco_tranf_2_2"/>
    <property type="match status" value="1"/>
</dbReference>
<dbReference type="AlphaFoldDB" id="A0A5C6B222"/>
<reference evidence="2 3" key="1">
    <citation type="submission" date="2019-02" db="EMBL/GenBank/DDBJ databases">
        <title>Deep-cultivation of Planctomycetes and their phenomic and genomic characterization uncovers novel biology.</title>
        <authorList>
            <person name="Wiegand S."/>
            <person name="Jogler M."/>
            <person name="Boedeker C."/>
            <person name="Pinto D."/>
            <person name="Vollmers J."/>
            <person name="Rivas-Marin E."/>
            <person name="Kohn T."/>
            <person name="Peeters S.H."/>
            <person name="Heuer A."/>
            <person name="Rast P."/>
            <person name="Oberbeckmann S."/>
            <person name="Bunk B."/>
            <person name="Jeske O."/>
            <person name="Meyerdierks A."/>
            <person name="Storesund J.E."/>
            <person name="Kallscheuer N."/>
            <person name="Luecker S."/>
            <person name="Lage O.M."/>
            <person name="Pohl T."/>
            <person name="Merkel B.J."/>
            <person name="Hornburger P."/>
            <person name="Mueller R.-W."/>
            <person name="Bruemmer F."/>
            <person name="Labrenz M."/>
            <person name="Spormann A.M."/>
            <person name="Op Den Camp H."/>
            <person name="Overmann J."/>
            <person name="Amann R."/>
            <person name="Jetten M.S.M."/>
            <person name="Mascher T."/>
            <person name="Medema M.H."/>
            <person name="Devos D.P."/>
            <person name="Kaster A.-K."/>
            <person name="Ovreas L."/>
            <person name="Rohde M."/>
            <person name="Galperin M.Y."/>
            <person name="Jogler C."/>
        </authorList>
    </citation>
    <scope>NUCLEOTIDE SEQUENCE [LARGE SCALE GENOMIC DNA]</scope>
    <source>
        <strain evidence="2 3">Pla52n</strain>
    </source>
</reference>
<proteinExistence type="predicted"/>
<accession>A0A5C6B222</accession>
<dbReference type="GO" id="GO:0016740">
    <property type="term" value="F:transferase activity"/>
    <property type="evidence" value="ECO:0007669"/>
    <property type="project" value="UniProtKB-KW"/>
</dbReference>
<feature type="domain" description="Glycosyltransferase 2-like prokaryotic type" evidence="1">
    <location>
        <begin position="135"/>
        <end position="289"/>
    </location>
</feature>
<keyword evidence="3" id="KW-1185">Reference proteome</keyword>
<keyword evidence="2" id="KW-0808">Transferase</keyword>
<dbReference type="RefSeq" id="WP_315854994.1">
    <property type="nucleotide sequence ID" value="NZ_CP151726.1"/>
</dbReference>
<dbReference type="EMBL" id="SJPN01000002">
    <property type="protein sequence ID" value="TWU05958.1"/>
    <property type="molecule type" value="Genomic_DNA"/>
</dbReference>
<evidence type="ECO:0000259" key="1">
    <source>
        <dbReference type="Pfam" id="PF10111"/>
    </source>
</evidence>
<gene>
    <name evidence="2" type="ORF">Pla52n_16740</name>
</gene>
<comment type="caution">
    <text evidence="2">The sequence shown here is derived from an EMBL/GenBank/DDBJ whole genome shotgun (WGS) entry which is preliminary data.</text>
</comment>
<evidence type="ECO:0000313" key="3">
    <source>
        <dbReference type="Proteomes" id="UP000320176"/>
    </source>
</evidence>